<reference evidence="1" key="1">
    <citation type="submission" date="2020-11" db="EMBL/GenBank/DDBJ databases">
        <title>Genome of Flavobacterium soyangense.</title>
        <authorList>
            <person name="Liu Q."/>
            <person name="Xin Y.-H."/>
        </authorList>
    </citation>
    <scope>NUCLEOTIDE SEQUENCE</scope>
    <source>
        <strain evidence="1">CGMCC 1.13493</strain>
    </source>
</reference>
<protein>
    <submittedName>
        <fullName evidence="1">Uncharacterized protein</fullName>
    </submittedName>
</protein>
<dbReference type="Proteomes" id="UP000646211">
    <property type="component" value="Unassembled WGS sequence"/>
</dbReference>
<dbReference type="AlphaFoldDB" id="A0A930U8N2"/>
<accession>A0A930U8N2</accession>
<dbReference type="EMBL" id="JADHEC010000003">
    <property type="protein sequence ID" value="MBF2707482.1"/>
    <property type="molecule type" value="Genomic_DNA"/>
</dbReference>
<proteinExistence type="predicted"/>
<evidence type="ECO:0000313" key="2">
    <source>
        <dbReference type="Proteomes" id="UP000646211"/>
    </source>
</evidence>
<keyword evidence="2" id="KW-1185">Reference proteome</keyword>
<dbReference type="RefSeq" id="WP_194310745.1">
    <property type="nucleotide sequence ID" value="NZ_JADHEC010000003.1"/>
</dbReference>
<comment type="caution">
    <text evidence="1">The sequence shown here is derived from an EMBL/GenBank/DDBJ whole genome shotgun (WGS) entry which is preliminary data.</text>
</comment>
<name>A0A930U8N2_9FLAO</name>
<evidence type="ECO:0000313" key="1">
    <source>
        <dbReference type="EMBL" id="MBF2707482.1"/>
    </source>
</evidence>
<gene>
    <name evidence="1" type="ORF">IR213_02580</name>
</gene>
<sequence>MSYQARIIFGKEQVKKFHKNELFADFERSINVKEYTFEANAESVAFYKGIGEAIERLEFEVIRESEDKINIEKEDEDKFNYWVFIEKYFPKYHSCDNVLLSNILTKKLYGEKICKRDKKYIKGWDIRKELFELDKKLLCEAFENYFETVYPVINS</sequence>
<organism evidence="1 2">
    <name type="scientific">Flavobacterium soyangense</name>
    <dbReference type="NCBI Taxonomy" id="2023265"/>
    <lineage>
        <taxon>Bacteria</taxon>
        <taxon>Pseudomonadati</taxon>
        <taxon>Bacteroidota</taxon>
        <taxon>Flavobacteriia</taxon>
        <taxon>Flavobacteriales</taxon>
        <taxon>Flavobacteriaceae</taxon>
        <taxon>Flavobacterium</taxon>
    </lineage>
</organism>